<dbReference type="InterPro" id="IPR015797">
    <property type="entry name" value="NUDIX_hydrolase-like_dom_sf"/>
</dbReference>
<keyword evidence="6" id="KW-1185">Reference proteome</keyword>
<dbReference type="Gene3D" id="3.90.79.10">
    <property type="entry name" value="Nucleoside Triphosphate Pyrophosphohydrolase"/>
    <property type="match status" value="1"/>
</dbReference>
<evidence type="ECO:0000256" key="1">
    <source>
        <dbReference type="ARBA" id="ARBA00001946"/>
    </source>
</evidence>
<evidence type="ECO:0000256" key="3">
    <source>
        <dbReference type="ARBA" id="ARBA00022801"/>
    </source>
</evidence>
<dbReference type="CDD" id="cd04666">
    <property type="entry name" value="NUDIX_DIPP2_like_Nudt4"/>
    <property type="match status" value="1"/>
</dbReference>
<dbReference type="AlphaFoldDB" id="A0A2P7RME1"/>
<comment type="caution">
    <text evidence="5">The sequence shown here is derived from an EMBL/GenBank/DDBJ whole genome shotgun (WGS) entry which is preliminary data.</text>
</comment>
<dbReference type="EMBL" id="PXYL01000039">
    <property type="protein sequence ID" value="PSJ51383.1"/>
    <property type="molecule type" value="Genomic_DNA"/>
</dbReference>
<dbReference type="Proteomes" id="UP000240653">
    <property type="component" value="Unassembled WGS sequence"/>
</dbReference>
<dbReference type="GO" id="GO:0016462">
    <property type="term" value="F:pyrophosphatase activity"/>
    <property type="evidence" value="ECO:0007669"/>
    <property type="project" value="InterPro"/>
</dbReference>
<dbReference type="RefSeq" id="WP_106727571.1">
    <property type="nucleotide sequence ID" value="NZ_PXYL01000039.1"/>
</dbReference>
<keyword evidence="3 5" id="KW-0378">Hydrolase</keyword>
<organism evidence="5 6">
    <name type="scientific">Pseudaminobacter soli</name>
    <name type="common">ex Li et al. 2025</name>
    <dbReference type="NCBI Taxonomy" id="1295366"/>
    <lineage>
        <taxon>Bacteria</taxon>
        <taxon>Pseudomonadati</taxon>
        <taxon>Pseudomonadota</taxon>
        <taxon>Alphaproteobacteria</taxon>
        <taxon>Hyphomicrobiales</taxon>
        <taxon>Phyllobacteriaceae</taxon>
        <taxon>Pseudaminobacter</taxon>
    </lineage>
</organism>
<gene>
    <name evidence="5" type="ORF">C7I85_29570</name>
</gene>
<evidence type="ECO:0000256" key="2">
    <source>
        <dbReference type="ARBA" id="ARBA00022723"/>
    </source>
</evidence>
<keyword evidence="4" id="KW-0460">Magnesium</keyword>
<evidence type="ECO:0000256" key="4">
    <source>
        <dbReference type="ARBA" id="ARBA00022842"/>
    </source>
</evidence>
<keyword evidence="2" id="KW-0479">Metal-binding</keyword>
<dbReference type="PANTHER" id="PTHR12629">
    <property type="entry name" value="DIPHOSPHOINOSITOL POLYPHOSPHATE PHOSPHOHYDROLASE"/>
    <property type="match status" value="1"/>
</dbReference>
<dbReference type="InterPro" id="IPR047198">
    <property type="entry name" value="DDP-like_NUDIX"/>
</dbReference>
<dbReference type="SUPFAM" id="SSF55811">
    <property type="entry name" value="Nudix"/>
    <property type="match status" value="1"/>
</dbReference>
<dbReference type="GO" id="GO:0046872">
    <property type="term" value="F:metal ion binding"/>
    <property type="evidence" value="ECO:0007669"/>
    <property type="project" value="UniProtKB-KW"/>
</dbReference>
<protein>
    <submittedName>
        <fullName evidence="5">NUDIX hydrolase</fullName>
    </submittedName>
</protein>
<sequence>MKAQKKAIRHAIKGKPIRQVAAIPVRVTDGGELQVMLITSRTTRRFIVPKGWPMKRKSSRKAAALEARDEAGIAGRVLKAAAGGYRYWKRIKSGFVLVEVTAYLLAVEHVLEDWKESHERARTWLAPKDAAALIDEPALAALLNTLTVDSVVLAA</sequence>
<name>A0A2P7RME1_9HYPH</name>
<dbReference type="PANTHER" id="PTHR12629:SF0">
    <property type="entry name" value="DIPHOSPHOINOSITOL-POLYPHOSPHATE DIPHOSPHATASE"/>
    <property type="match status" value="1"/>
</dbReference>
<dbReference type="GO" id="GO:0005737">
    <property type="term" value="C:cytoplasm"/>
    <property type="evidence" value="ECO:0007669"/>
    <property type="project" value="TreeGrafter"/>
</dbReference>
<accession>A0A2P7RME1</accession>
<proteinExistence type="predicted"/>
<comment type="cofactor">
    <cofactor evidence="1">
        <name>Mg(2+)</name>
        <dbReference type="ChEBI" id="CHEBI:18420"/>
    </cofactor>
</comment>
<dbReference type="OrthoDB" id="7066910at2"/>
<evidence type="ECO:0000313" key="6">
    <source>
        <dbReference type="Proteomes" id="UP000240653"/>
    </source>
</evidence>
<evidence type="ECO:0000313" key="5">
    <source>
        <dbReference type="EMBL" id="PSJ51383.1"/>
    </source>
</evidence>
<reference evidence="5 6" key="1">
    <citation type="submission" date="2018-03" db="EMBL/GenBank/DDBJ databases">
        <title>The draft genome of Mesorhizobium soli JCM 19897.</title>
        <authorList>
            <person name="Li L."/>
            <person name="Liu L."/>
            <person name="Liang L."/>
            <person name="Wang T."/>
            <person name="Zhang X."/>
        </authorList>
    </citation>
    <scope>NUCLEOTIDE SEQUENCE [LARGE SCALE GENOMIC DNA]</scope>
    <source>
        <strain evidence="5 6">JCM 19897</strain>
    </source>
</reference>